<dbReference type="PANTHER" id="PTHR21301:SF12">
    <property type="match status" value="1"/>
</dbReference>
<dbReference type="InterPro" id="IPR000477">
    <property type="entry name" value="RT_dom"/>
</dbReference>
<reference evidence="3" key="1">
    <citation type="submission" date="2023-07" db="EMBL/GenBank/DDBJ databases">
        <authorList>
            <person name="Stuckert A."/>
        </authorList>
    </citation>
    <scope>NUCLEOTIDE SEQUENCE</scope>
</reference>
<dbReference type="Proteomes" id="UP001176940">
    <property type="component" value="Unassembled WGS sequence"/>
</dbReference>
<sequence length="1063" mass="120339">MELSGVQWSKLQDLCQVLQCFEECTRLVSADDAIISMSIPLMRLLMQSLMHIKEQASAAEEEGSLDDSQPLSAQGTLLDEVADEEEEDDGDEYLWEEDASQGAIETGGVARSGTGFLRDTSDVDLQESAPQPSTSSEFTPETLAHMAEYALRILKRDPRIIKMMIDDDYWLACLLDPRYTGKLQNIMPHENLEQILATKQATLVDRLVQAFPAHSGGDGSHTSWPQGRTTTYRRTRRSRRKDDHKVPELSLLQKGLSLCPTPSWDDFQLERELQRFFRTVRLKTHFGTKDDTSNNATVSQGTTSVLVISISSLGLRNPSNYQPPRTYHATETFIELVDQEVKQLSHQQKLGLFPTHLNLAPNEKRALKSLTENKGIIIKPADKGGAIVVMDRHTYCQEVHRQLSDTETYRAIPRDPTFDIDRKIKHLVKSYLDRNIIDHKTATFLSHPHPITPVFYILPKIHKSLINPPGRPIVASTESILSPLSVFLEKILTPLVRKPKSFLLDTGHFLTILKQLGPIPPDSLLVTFDVNSLYTSISHDKGIEATKSLLEESNHTPDTVQLCLDLLSLVLYENFFLYEDTFYNQQRGTAMGSNMAPAYANAFMNHFEVRYVFTNSLFQENAICYHRFIDDIFLIWKGTATTLDTFFTFLNSIYHELQFTIHQDNNSVPFLDTLIVKDSLGYLQTDLFCKPTDCNSILHYTSCHPKNTKNSIPRSQFNRVTRIVSETTTATTRLETMAQKFQERSYPSNLLAKEKTRALTPPSPSLRTQHNERVPFVHTYHPLMPKVHSIIRKHWPLLARAYPNIESFNTPTLMCTKRAVNLRDKLVRADIGSAHPTTTQRLLGTRRNGTFPCLSCASCSNVIKSENIVHPRTAPGHHRDNIISILRTIHVAWTKVRGRDDITSARPLPEQSQHREQEDSDGEESRAEQHQATRACYHDFALLAGSSGMQSGTSAPVFCLSFPLNLWVVQDTGVDMDIQGDPAVRDVDAFFLALGLLYDEPNSVDQAEKILLALCQGQDEAEVYCQKFRKWSVLTQWNECAIFRKGLSEALKDVMVGFPRLLV</sequence>
<dbReference type="EMBL" id="CAUEEQ010029775">
    <property type="protein sequence ID" value="CAJ0949179.1"/>
    <property type="molecule type" value="Genomic_DNA"/>
</dbReference>
<feature type="region of interest" description="Disordered" evidence="1">
    <location>
        <begin position="214"/>
        <end position="246"/>
    </location>
</feature>
<feature type="compositionally biased region" description="Basic and acidic residues" evidence="1">
    <location>
        <begin position="912"/>
        <end position="929"/>
    </location>
</feature>
<dbReference type="InterPro" id="IPR058912">
    <property type="entry name" value="HTH_animal"/>
</dbReference>
<dbReference type="PROSITE" id="PS50878">
    <property type="entry name" value="RT_POL"/>
    <property type="match status" value="1"/>
</dbReference>
<protein>
    <recommendedName>
        <fullName evidence="2">Reverse transcriptase domain-containing protein</fullName>
    </recommendedName>
</protein>
<evidence type="ECO:0000259" key="2">
    <source>
        <dbReference type="PROSITE" id="PS50878"/>
    </source>
</evidence>
<feature type="region of interest" description="Disordered" evidence="1">
    <location>
        <begin position="902"/>
        <end position="929"/>
    </location>
</feature>
<dbReference type="Pfam" id="PF00078">
    <property type="entry name" value="RVT_1"/>
    <property type="match status" value="1"/>
</dbReference>
<proteinExistence type="predicted"/>
<feature type="domain" description="Reverse transcriptase" evidence="2">
    <location>
        <begin position="439"/>
        <end position="687"/>
    </location>
</feature>
<organism evidence="3 4">
    <name type="scientific">Ranitomeya imitator</name>
    <name type="common">mimic poison frog</name>
    <dbReference type="NCBI Taxonomy" id="111125"/>
    <lineage>
        <taxon>Eukaryota</taxon>
        <taxon>Metazoa</taxon>
        <taxon>Chordata</taxon>
        <taxon>Craniata</taxon>
        <taxon>Vertebrata</taxon>
        <taxon>Euteleostomi</taxon>
        <taxon>Amphibia</taxon>
        <taxon>Batrachia</taxon>
        <taxon>Anura</taxon>
        <taxon>Neobatrachia</taxon>
        <taxon>Hyloidea</taxon>
        <taxon>Dendrobatidae</taxon>
        <taxon>Dendrobatinae</taxon>
        <taxon>Ranitomeya</taxon>
    </lineage>
</organism>
<gene>
    <name evidence="3" type="ORF">RIMI_LOCUS12502883</name>
</gene>
<comment type="caution">
    <text evidence="3">The sequence shown here is derived from an EMBL/GenBank/DDBJ whole genome shotgun (WGS) entry which is preliminary data.</text>
</comment>
<dbReference type="PANTHER" id="PTHR21301">
    <property type="entry name" value="REVERSE TRANSCRIPTASE"/>
    <property type="match status" value="1"/>
</dbReference>
<accession>A0ABN9LTE0</accession>
<keyword evidence="4" id="KW-1185">Reference proteome</keyword>
<name>A0ABN9LTE0_9NEOB</name>
<dbReference type="Pfam" id="PF26215">
    <property type="entry name" value="HTH_animal"/>
    <property type="match status" value="1"/>
</dbReference>
<evidence type="ECO:0000313" key="3">
    <source>
        <dbReference type="EMBL" id="CAJ0949179.1"/>
    </source>
</evidence>
<evidence type="ECO:0000313" key="4">
    <source>
        <dbReference type="Proteomes" id="UP001176940"/>
    </source>
</evidence>
<evidence type="ECO:0000256" key="1">
    <source>
        <dbReference type="SAM" id="MobiDB-lite"/>
    </source>
</evidence>